<evidence type="ECO:0000313" key="5">
    <source>
        <dbReference type="Proteomes" id="UP000694888"/>
    </source>
</evidence>
<keyword evidence="1" id="KW-0479">Metal-binding</keyword>
<proteinExistence type="predicted"/>
<dbReference type="PANTHER" id="PTHR23055:SF60">
    <property type="entry name" value="CALAXIN"/>
    <property type="match status" value="1"/>
</dbReference>
<dbReference type="CDD" id="cd00051">
    <property type="entry name" value="EFh"/>
    <property type="match status" value="1"/>
</dbReference>
<dbReference type="Gene3D" id="1.10.238.10">
    <property type="entry name" value="EF-hand"/>
    <property type="match status" value="1"/>
</dbReference>
<dbReference type="InterPro" id="IPR002048">
    <property type="entry name" value="EF_hand_dom"/>
</dbReference>
<dbReference type="PROSITE" id="PS00018">
    <property type="entry name" value="EF_HAND_1"/>
    <property type="match status" value="2"/>
</dbReference>
<dbReference type="InterPro" id="IPR028846">
    <property type="entry name" value="Recoverin"/>
</dbReference>
<accession>A0ABM0JEZ5</accession>
<dbReference type="SMART" id="SM00054">
    <property type="entry name" value="EFh"/>
    <property type="match status" value="3"/>
</dbReference>
<dbReference type="Pfam" id="PF13499">
    <property type="entry name" value="EF-hand_7"/>
    <property type="match status" value="1"/>
</dbReference>
<dbReference type="PRINTS" id="PR00450">
    <property type="entry name" value="RECOVERIN"/>
</dbReference>
<gene>
    <name evidence="6" type="primary">LOC101858388</name>
</gene>
<feature type="domain" description="EF-hand" evidence="4">
    <location>
        <begin position="106"/>
        <end position="141"/>
    </location>
</feature>
<dbReference type="PROSITE" id="PS50222">
    <property type="entry name" value="EF_HAND_2"/>
    <property type="match status" value="3"/>
</dbReference>
<dbReference type="SUPFAM" id="SSF47473">
    <property type="entry name" value="EF-hand"/>
    <property type="match status" value="1"/>
</dbReference>
<organism evidence="5 6">
    <name type="scientific">Aplysia californica</name>
    <name type="common">California sea hare</name>
    <dbReference type="NCBI Taxonomy" id="6500"/>
    <lineage>
        <taxon>Eukaryota</taxon>
        <taxon>Metazoa</taxon>
        <taxon>Spiralia</taxon>
        <taxon>Lophotrochozoa</taxon>
        <taxon>Mollusca</taxon>
        <taxon>Gastropoda</taxon>
        <taxon>Heterobranchia</taxon>
        <taxon>Euthyneura</taxon>
        <taxon>Tectipleura</taxon>
        <taxon>Aplysiida</taxon>
        <taxon>Aplysioidea</taxon>
        <taxon>Aplysiidae</taxon>
        <taxon>Aplysia</taxon>
    </lineage>
</organism>
<dbReference type="InterPro" id="IPR011992">
    <property type="entry name" value="EF-hand-dom_pair"/>
</dbReference>
<evidence type="ECO:0000259" key="4">
    <source>
        <dbReference type="PROSITE" id="PS50222"/>
    </source>
</evidence>
<dbReference type="PANTHER" id="PTHR23055">
    <property type="entry name" value="CALCIUM BINDING PROTEINS"/>
    <property type="match status" value="1"/>
</dbReference>
<evidence type="ECO:0000256" key="1">
    <source>
        <dbReference type="ARBA" id="ARBA00022723"/>
    </source>
</evidence>
<dbReference type="RefSeq" id="XP_005092189.1">
    <property type="nucleotide sequence ID" value="XM_005092132.3"/>
</dbReference>
<reference evidence="6" key="1">
    <citation type="submission" date="2025-08" db="UniProtKB">
        <authorList>
            <consortium name="RefSeq"/>
        </authorList>
    </citation>
    <scope>IDENTIFICATION</scope>
</reference>
<dbReference type="Proteomes" id="UP000694888">
    <property type="component" value="Unplaced"/>
</dbReference>
<feature type="domain" description="EF-hand" evidence="4">
    <location>
        <begin position="151"/>
        <end position="186"/>
    </location>
</feature>
<keyword evidence="5" id="KW-1185">Reference proteome</keyword>
<feature type="domain" description="EF-hand" evidence="4">
    <location>
        <begin position="70"/>
        <end position="105"/>
    </location>
</feature>
<evidence type="ECO:0000256" key="2">
    <source>
        <dbReference type="ARBA" id="ARBA00022737"/>
    </source>
</evidence>
<keyword evidence="2" id="KW-0677">Repeat</keyword>
<evidence type="ECO:0000313" key="6">
    <source>
        <dbReference type="RefSeq" id="XP_005092189.1"/>
    </source>
</evidence>
<sequence length="218" mass="25397">MTSRRKFQEQFIQNMLKNHKSDSERPCHFSALEITSLLELFNKFSGTAGHKHRLERVRFRDELHKSFQITDDFLMDRIFRAFDKGSKGYLRPEDFICGLSTLLVGNLEDQMKYCFQVYDLNSDGYISREEMFHLLKSTLVKQSTEEDPDEGVKDLVETALKKLDCDHDGRVSYPDFKQAVTQDTLMLECLGTCLPNDKSKKAFLQLIRGEGGCEMWQR</sequence>
<dbReference type="GeneID" id="101858388"/>
<evidence type="ECO:0000256" key="3">
    <source>
        <dbReference type="ARBA" id="ARBA00022837"/>
    </source>
</evidence>
<protein>
    <submittedName>
        <fullName evidence="6">EF-hand calcium-binding domain-containing protein 1 isoform X1</fullName>
    </submittedName>
</protein>
<keyword evidence="3" id="KW-0106">Calcium</keyword>
<dbReference type="InterPro" id="IPR018247">
    <property type="entry name" value="EF_Hand_1_Ca_BS"/>
</dbReference>
<name>A0ABM0JEZ5_APLCA</name>